<name>A0A6A4GYK9_9AGAR</name>
<dbReference type="EMBL" id="ML769659">
    <property type="protein sequence ID" value="KAE9390400.1"/>
    <property type="molecule type" value="Genomic_DNA"/>
</dbReference>
<protein>
    <recommendedName>
        <fullName evidence="2">NAD-dependent epimerase/dehydratase domain-containing protein</fullName>
    </recommendedName>
</protein>
<feature type="transmembrane region" description="Helical" evidence="1">
    <location>
        <begin position="87"/>
        <end position="106"/>
    </location>
</feature>
<dbReference type="GO" id="GO:0005737">
    <property type="term" value="C:cytoplasm"/>
    <property type="evidence" value="ECO:0007669"/>
    <property type="project" value="TreeGrafter"/>
</dbReference>
<evidence type="ECO:0000259" key="2">
    <source>
        <dbReference type="Pfam" id="PF01370"/>
    </source>
</evidence>
<proteinExistence type="predicted"/>
<keyword evidence="1" id="KW-0812">Transmembrane</keyword>
<keyword evidence="1" id="KW-0472">Membrane</keyword>
<dbReference type="InterPro" id="IPR051783">
    <property type="entry name" value="NAD(P)-dependent_oxidoreduct"/>
</dbReference>
<dbReference type="PANTHER" id="PTHR48079:SF6">
    <property type="entry name" value="NAD(P)-BINDING DOMAIN-CONTAINING PROTEIN-RELATED"/>
    <property type="match status" value="1"/>
</dbReference>
<reference evidence="3" key="1">
    <citation type="journal article" date="2019" name="Environ. Microbiol.">
        <title>Fungal ecological strategies reflected in gene transcription - a case study of two litter decomposers.</title>
        <authorList>
            <person name="Barbi F."/>
            <person name="Kohler A."/>
            <person name="Barry K."/>
            <person name="Baskaran P."/>
            <person name="Daum C."/>
            <person name="Fauchery L."/>
            <person name="Ihrmark K."/>
            <person name="Kuo A."/>
            <person name="LaButti K."/>
            <person name="Lipzen A."/>
            <person name="Morin E."/>
            <person name="Grigoriev I.V."/>
            <person name="Henrissat B."/>
            <person name="Lindahl B."/>
            <person name="Martin F."/>
        </authorList>
    </citation>
    <scope>NUCLEOTIDE SEQUENCE</scope>
    <source>
        <strain evidence="3">JB14</strain>
    </source>
</reference>
<evidence type="ECO:0000256" key="1">
    <source>
        <dbReference type="SAM" id="Phobius"/>
    </source>
</evidence>
<sequence length="196" mass="21610">MSQLVSVTGGAGFVGSHIIALLLEKGYRVRAATRSASKLRGIFPDVPALEVAEMPTLVSDYSESLKGIDAIVHVAAPVPYNKSNDEIFHVLMMVYFTLAHVAALSAPPIPGRDKRFIISATTFKWKDVEDLIRRERPELANRLPKEDDVPPKQTDAPLDTRFTAEVLGLKEYIPWEDTALAGIDAGAAWEKQRKDI</sequence>
<dbReference type="Gene3D" id="3.40.50.720">
    <property type="entry name" value="NAD(P)-binding Rossmann-like Domain"/>
    <property type="match status" value="2"/>
</dbReference>
<dbReference type="InterPro" id="IPR001509">
    <property type="entry name" value="Epimerase_deHydtase"/>
</dbReference>
<dbReference type="InterPro" id="IPR036291">
    <property type="entry name" value="NAD(P)-bd_dom_sf"/>
</dbReference>
<gene>
    <name evidence="3" type="ORF">BT96DRAFT_1002307</name>
</gene>
<dbReference type="SUPFAM" id="SSF51735">
    <property type="entry name" value="NAD(P)-binding Rossmann-fold domains"/>
    <property type="match status" value="1"/>
</dbReference>
<dbReference type="OrthoDB" id="2735536at2759"/>
<dbReference type="PANTHER" id="PTHR48079">
    <property type="entry name" value="PROTEIN YEEZ"/>
    <property type="match status" value="1"/>
</dbReference>
<evidence type="ECO:0000313" key="4">
    <source>
        <dbReference type="Proteomes" id="UP000799118"/>
    </source>
</evidence>
<dbReference type="Proteomes" id="UP000799118">
    <property type="component" value="Unassembled WGS sequence"/>
</dbReference>
<accession>A0A6A4GYK9</accession>
<keyword evidence="4" id="KW-1185">Reference proteome</keyword>
<dbReference type="Pfam" id="PF01370">
    <property type="entry name" value="Epimerase"/>
    <property type="match status" value="1"/>
</dbReference>
<dbReference type="GO" id="GO:0004029">
    <property type="term" value="F:aldehyde dehydrogenase (NAD+) activity"/>
    <property type="evidence" value="ECO:0007669"/>
    <property type="project" value="TreeGrafter"/>
</dbReference>
<organism evidence="3 4">
    <name type="scientific">Gymnopus androsaceus JB14</name>
    <dbReference type="NCBI Taxonomy" id="1447944"/>
    <lineage>
        <taxon>Eukaryota</taxon>
        <taxon>Fungi</taxon>
        <taxon>Dikarya</taxon>
        <taxon>Basidiomycota</taxon>
        <taxon>Agaricomycotina</taxon>
        <taxon>Agaricomycetes</taxon>
        <taxon>Agaricomycetidae</taxon>
        <taxon>Agaricales</taxon>
        <taxon>Marasmiineae</taxon>
        <taxon>Omphalotaceae</taxon>
        <taxon>Gymnopus</taxon>
    </lineage>
</organism>
<evidence type="ECO:0000313" key="3">
    <source>
        <dbReference type="EMBL" id="KAE9390400.1"/>
    </source>
</evidence>
<dbReference type="AlphaFoldDB" id="A0A6A4GYK9"/>
<feature type="domain" description="NAD-dependent epimerase/dehydratase" evidence="2">
    <location>
        <begin position="6"/>
        <end position="84"/>
    </location>
</feature>
<keyword evidence="1" id="KW-1133">Transmembrane helix</keyword>